<sequence>MFVSCNCMPRRRLTEPEPFSERLERALKLYAADDIQVDFGTSCKEETKADLTEEEHLVNEALQLARSRQFDLARDVAESVLMANPQNPEALAINAKQCEAHQDWGEAARFFLAGIGHNGVDSSMEQGYQTNIDMLRAHRFRFVERKGTAKPEDILAFRPRAQKQRDQDARPPWWRLGPKYEELVQEAGYIADLLDGQEDAEEQRAEVRRVLYQQSEFLDVLFAYYRADKNENWPHDKHIPGQIRHDGHEDNNWEEPMRLQDLWRICKECRLAYGDVKAKMPLAVFDRIFVQGKCRFTRKKAANASYDFVGEDPHFRLHEVTFYDMVETLVRIANLRLTGPLSSRVEALIKDFLRPLALRKQADRGLLDFRNHAVQEFLREPTLEARLRRCFDYFVGSYKANRLKNNAIGPQDITMSFNHVYVAMERMNIYDPNYNLKKCVDLYCKVTCDSDLLPQEHPNNQNSEMIFNEFLDFLVRTARVKGDRDKAIGQVLYEFINDEFIPKAARVIPGKI</sequence>
<evidence type="ECO:0000256" key="2">
    <source>
        <dbReference type="ARBA" id="ARBA00023273"/>
    </source>
</evidence>
<keyword evidence="2" id="KW-0966">Cell projection</keyword>
<dbReference type="PANTHER" id="PTHR46613">
    <property type="entry name" value="RADIAL SPOKE HEAD 10 HOMOLOG B-RELATED"/>
    <property type="match status" value="1"/>
</dbReference>
<name>A0A7S0N3A2_9CRYP</name>
<reference evidence="3" key="1">
    <citation type="submission" date="2021-01" db="EMBL/GenBank/DDBJ databases">
        <authorList>
            <person name="Corre E."/>
            <person name="Pelletier E."/>
            <person name="Niang G."/>
            <person name="Scheremetjew M."/>
            <person name="Finn R."/>
            <person name="Kale V."/>
            <person name="Holt S."/>
            <person name="Cochrane G."/>
            <person name="Meng A."/>
            <person name="Brown T."/>
            <person name="Cohen L."/>
        </authorList>
    </citation>
    <scope>NUCLEOTIDE SEQUENCE</scope>
    <source>
        <strain evidence="3">CCAP979/52</strain>
    </source>
</reference>
<dbReference type="PANTHER" id="PTHR46613:SF1">
    <property type="entry name" value="RADIAL SPOKE HEAD 10 HOMOLOG B-RELATED"/>
    <property type="match status" value="1"/>
</dbReference>
<gene>
    <name evidence="3" type="ORF">CCUR1050_LOCUS31008</name>
</gene>
<accession>A0A7S0N3A2</accession>
<dbReference type="AlphaFoldDB" id="A0A7S0N3A2"/>
<dbReference type="GO" id="GO:0042995">
    <property type="term" value="C:cell projection"/>
    <property type="evidence" value="ECO:0007669"/>
    <property type="project" value="UniProtKB-SubCell"/>
</dbReference>
<evidence type="ECO:0000256" key="1">
    <source>
        <dbReference type="ARBA" id="ARBA00004316"/>
    </source>
</evidence>
<comment type="subcellular location">
    <subcellularLocation>
        <location evidence="1">Cell projection</location>
    </subcellularLocation>
</comment>
<evidence type="ECO:0000313" key="3">
    <source>
        <dbReference type="EMBL" id="CAD8658907.1"/>
    </source>
</evidence>
<organism evidence="3">
    <name type="scientific">Cryptomonas curvata</name>
    <dbReference type="NCBI Taxonomy" id="233186"/>
    <lineage>
        <taxon>Eukaryota</taxon>
        <taxon>Cryptophyceae</taxon>
        <taxon>Cryptomonadales</taxon>
        <taxon>Cryptomonadaceae</taxon>
        <taxon>Cryptomonas</taxon>
    </lineage>
</organism>
<proteinExistence type="predicted"/>
<protein>
    <submittedName>
        <fullName evidence="3">Uncharacterized protein</fullName>
    </submittedName>
</protein>
<dbReference type="EMBL" id="HBEZ01056442">
    <property type="protein sequence ID" value="CAD8658907.1"/>
    <property type="molecule type" value="Transcribed_RNA"/>
</dbReference>